<comment type="catalytic activity">
    <reaction evidence="6">
        <text>O-phospho-L-seryl-[protein] + H2O = L-seryl-[protein] + phosphate</text>
        <dbReference type="Rhea" id="RHEA:20629"/>
        <dbReference type="Rhea" id="RHEA-COMP:9863"/>
        <dbReference type="Rhea" id="RHEA-COMP:11604"/>
        <dbReference type="ChEBI" id="CHEBI:15377"/>
        <dbReference type="ChEBI" id="CHEBI:29999"/>
        <dbReference type="ChEBI" id="CHEBI:43474"/>
        <dbReference type="ChEBI" id="CHEBI:83421"/>
        <dbReference type="EC" id="3.1.3.16"/>
    </reaction>
</comment>
<dbReference type="Pfam" id="PF00149">
    <property type="entry name" value="Metallophos"/>
    <property type="match status" value="1"/>
</dbReference>
<comment type="catalytic activity">
    <reaction evidence="7 8">
        <text>O-phospho-L-threonyl-[protein] + H2O = L-threonyl-[protein] + phosphate</text>
        <dbReference type="Rhea" id="RHEA:47004"/>
        <dbReference type="Rhea" id="RHEA-COMP:11060"/>
        <dbReference type="Rhea" id="RHEA-COMP:11605"/>
        <dbReference type="ChEBI" id="CHEBI:15377"/>
        <dbReference type="ChEBI" id="CHEBI:30013"/>
        <dbReference type="ChEBI" id="CHEBI:43474"/>
        <dbReference type="ChEBI" id="CHEBI:61977"/>
        <dbReference type="EC" id="3.1.3.16"/>
    </reaction>
</comment>
<keyword evidence="3 8" id="KW-0378">Hydrolase</keyword>
<feature type="compositionally biased region" description="Polar residues" evidence="9">
    <location>
        <begin position="365"/>
        <end position="376"/>
    </location>
</feature>
<keyword evidence="10" id="KW-0812">Transmembrane</keyword>
<evidence type="ECO:0000256" key="2">
    <source>
        <dbReference type="ARBA" id="ARBA00022723"/>
    </source>
</evidence>
<dbReference type="GO" id="GO:0005634">
    <property type="term" value="C:nucleus"/>
    <property type="evidence" value="ECO:0007669"/>
    <property type="project" value="TreeGrafter"/>
</dbReference>
<dbReference type="InterPro" id="IPR050341">
    <property type="entry name" value="PP1_catalytic_subunit"/>
</dbReference>
<feature type="domain" description="Serine/threonine specific protein phosphatases" evidence="11">
    <location>
        <begin position="177"/>
        <end position="182"/>
    </location>
</feature>
<dbReference type="SUPFAM" id="SSF56300">
    <property type="entry name" value="Metallo-dependent phosphatases"/>
    <property type="match status" value="1"/>
</dbReference>
<dbReference type="InterPro" id="IPR006186">
    <property type="entry name" value="Ser/Thr-sp_prot-phosphatase"/>
</dbReference>
<comment type="caution">
    <text evidence="12">The sequence shown here is derived from an EMBL/GenBank/DDBJ whole genome shotgun (WGS) entry which is preliminary data.</text>
</comment>
<comment type="similarity">
    <text evidence="8">Belongs to the PPP phosphatase family.</text>
</comment>
<dbReference type="GO" id="GO:0004722">
    <property type="term" value="F:protein serine/threonine phosphatase activity"/>
    <property type="evidence" value="ECO:0007669"/>
    <property type="project" value="UniProtKB-EC"/>
</dbReference>
<dbReference type="PRINTS" id="PR00114">
    <property type="entry name" value="STPHPHTASE"/>
</dbReference>
<evidence type="ECO:0000313" key="12">
    <source>
        <dbReference type="EMBL" id="KAK0416595.1"/>
    </source>
</evidence>
<keyword evidence="10" id="KW-0472">Membrane</keyword>
<dbReference type="InterPro" id="IPR004843">
    <property type="entry name" value="Calcineurin-like_PHP"/>
</dbReference>
<name>A0AA39I3S8_9BILA</name>
<dbReference type="SMART" id="SM00156">
    <property type="entry name" value="PP2Ac"/>
    <property type="match status" value="1"/>
</dbReference>
<evidence type="ECO:0000256" key="10">
    <source>
        <dbReference type="SAM" id="Phobius"/>
    </source>
</evidence>
<dbReference type="Gene3D" id="3.60.21.10">
    <property type="match status" value="1"/>
</dbReference>
<keyword evidence="5" id="KW-0464">Manganese</keyword>
<dbReference type="Proteomes" id="UP001175271">
    <property type="component" value="Unassembled WGS sequence"/>
</dbReference>
<feature type="region of interest" description="Disordered" evidence="9">
    <location>
        <begin position="365"/>
        <end position="386"/>
    </location>
</feature>
<evidence type="ECO:0000256" key="1">
    <source>
        <dbReference type="ARBA" id="ARBA00001936"/>
    </source>
</evidence>
<feature type="transmembrane region" description="Helical" evidence="10">
    <location>
        <begin position="478"/>
        <end position="502"/>
    </location>
</feature>
<evidence type="ECO:0000256" key="6">
    <source>
        <dbReference type="ARBA" id="ARBA00047761"/>
    </source>
</evidence>
<dbReference type="EC" id="3.1.3.16" evidence="8"/>
<dbReference type="InterPro" id="IPR029052">
    <property type="entry name" value="Metallo-depent_PP-like"/>
</dbReference>
<keyword evidence="13" id="KW-1185">Reference proteome</keyword>
<organism evidence="12 13">
    <name type="scientific">Steinernema hermaphroditum</name>
    <dbReference type="NCBI Taxonomy" id="289476"/>
    <lineage>
        <taxon>Eukaryota</taxon>
        <taxon>Metazoa</taxon>
        <taxon>Ecdysozoa</taxon>
        <taxon>Nematoda</taxon>
        <taxon>Chromadorea</taxon>
        <taxon>Rhabditida</taxon>
        <taxon>Tylenchina</taxon>
        <taxon>Panagrolaimomorpha</taxon>
        <taxon>Strongyloidoidea</taxon>
        <taxon>Steinernematidae</taxon>
        <taxon>Steinernema</taxon>
    </lineage>
</organism>
<dbReference type="AlphaFoldDB" id="A0AA39I3S8"/>
<proteinExistence type="inferred from homology"/>
<comment type="cofactor">
    <cofactor evidence="1">
        <name>Mn(2+)</name>
        <dbReference type="ChEBI" id="CHEBI:29035"/>
    </cofactor>
</comment>
<keyword evidence="10" id="KW-1133">Transmembrane helix</keyword>
<dbReference type="GO" id="GO:0005737">
    <property type="term" value="C:cytoplasm"/>
    <property type="evidence" value="ECO:0007669"/>
    <property type="project" value="TreeGrafter"/>
</dbReference>
<protein>
    <recommendedName>
        <fullName evidence="8">Serine/threonine-protein phosphatase</fullName>
        <ecNumber evidence="8">3.1.3.16</ecNumber>
    </recommendedName>
</protein>
<evidence type="ECO:0000256" key="5">
    <source>
        <dbReference type="ARBA" id="ARBA00023211"/>
    </source>
</evidence>
<evidence type="ECO:0000256" key="8">
    <source>
        <dbReference type="RuleBase" id="RU004273"/>
    </source>
</evidence>
<feature type="transmembrane region" description="Helical" evidence="10">
    <location>
        <begin position="582"/>
        <end position="605"/>
    </location>
</feature>
<accession>A0AA39I3S8</accession>
<dbReference type="PANTHER" id="PTHR11668">
    <property type="entry name" value="SERINE/THREONINE PROTEIN PHOSPHATASE"/>
    <property type="match status" value="1"/>
</dbReference>
<feature type="compositionally biased region" description="Basic and acidic residues" evidence="9">
    <location>
        <begin position="1"/>
        <end position="21"/>
    </location>
</feature>
<evidence type="ECO:0000256" key="3">
    <source>
        <dbReference type="ARBA" id="ARBA00022801"/>
    </source>
</evidence>
<evidence type="ECO:0000256" key="7">
    <source>
        <dbReference type="ARBA" id="ARBA00048336"/>
    </source>
</evidence>
<keyword evidence="4" id="KW-0904">Protein phosphatase</keyword>
<feature type="region of interest" description="Disordered" evidence="9">
    <location>
        <begin position="1"/>
        <end position="23"/>
    </location>
</feature>
<gene>
    <name evidence="12" type="ORF">QR680_012579</name>
</gene>
<dbReference type="EMBL" id="JAUCMV010000002">
    <property type="protein sequence ID" value="KAK0416595.1"/>
    <property type="molecule type" value="Genomic_DNA"/>
</dbReference>
<evidence type="ECO:0000313" key="13">
    <source>
        <dbReference type="Proteomes" id="UP001175271"/>
    </source>
</evidence>
<evidence type="ECO:0000259" key="11">
    <source>
        <dbReference type="PROSITE" id="PS00125"/>
    </source>
</evidence>
<dbReference type="GO" id="GO:0046872">
    <property type="term" value="F:metal ion binding"/>
    <property type="evidence" value="ECO:0007669"/>
    <property type="project" value="UniProtKB-KW"/>
</dbReference>
<evidence type="ECO:0000256" key="4">
    <source>
        <dbReference type="ARBA" id="ARBA00022912"/>
    </source>
</evidence>
<evidence type="ECO:0000256" key="9">
    <source>
        <dbReference type="SAM" id="MobiDB-lite"/>
    </source>
</evidence>
<dbReference type="PROSITE" id="PS00125">
    <property type="entry name" value="SER_THR_PHOSPHATASE"/>
    <property type="match status" value="1"/>
</dbReference>
<reference evidence="12" key="1">
    <citation type="submission" date="2023-06" db="EMBL/GenBank/DDBJ databases">
        <title>Genomic analysis of the entomopathogenic nematode Steinernema hermaphroditum.</title>
        <authorList>
            <person name="Schwarz E.M."/>
            <person name="Heppert J.K."/>
            <person name="Baniya A."/>
            <person name="Schwartz H.T."/>
            <person name="Tan C.-H."/>
            <person name="Antoshechkin I."/>
            <person name="Sternberg P.W."/>
            <person name="Goodrich-Blair H."/>
            <person name="Dillman A.R."/>
        </authorList>
    </citation>
    <scope>NUCLEOTIDE SEQUENCE</scope>
    <source>
        <strain evidence="12">PS9179</strain>
        <tissue evidence="12">Whole animal</tissue>
    </source>
</reference>
<keyword evidence="2" id="KW-0479">Metal-binding</keyword>
<feature type="transmembrane region" description="Helical" evidence="10">
    <location>
        <begin position="531"/>
        <end position="552"/>
    </location>
</feature>
<sequence>MHPEESAMDDRANTSRHGREEMEVDIPEEFTSWDVSTPEEHSRRYLRFVSDPIKRRMLDDIIEKCFDVFGKDHNEYYLIRSKKVSRGQYVEVTKAAGDLFMCEPMLLEVEAPITICGDIHGQLHDLLRILLTNPTDASKRSRYLFLGDYVDRGPQSLEVVLLLFCLKVRYPQDFFLLRGNHEFNGINGDWKWFYGECLRELGSMAQPIFSHTNAIFNCLPVAAVVAGRIICAHGGISPFLHSLDRIRRMKRPCSVPEGGLLTDILWSDPSRDSTQLEWSVNSRGCSVCFGENAVDRFLQRFDFDFICRAHEYFQEGFKFFFGRKVLTIFSAPFYSGTNKAAVLKGDALLSGSLTQLTDMTNKQVTGTKTNTEATQKSRSRSVEVATNSQNRQLECDRTQWENSRCKAYVEGLSKDGRKIDPVVAPSGEGNAVPGENRQEMKETGEHLIQFPTFSVVIDCVELGCLTFAFIMTCVASRMIVLGGYIALINIAICMVLIGYIGFWHWKHSQVVEEVTPEGQHVYKTNPFFKKIFFFFHFTRMWLSFSSVVILFYHSTCNKISKSTGGVAAEITMCREPESSSKFYLIAGIVMIFPIGLSMAHLAFICKKQFARKSIKNK</sequence>
<dbReference type="PANTHER" id="PTHR11668:SF300">
    <property type="entry name" value="SERINE_THREONINE-PROTEIN PHOSPHATASE"/>
    <property type="match status" value="1"/>
</dbReference>